<evidence type="ECO:0000259" key="1">
    <source>
        <dbReference type="Pfam" id="PF00391"/>
    </source>
</evidence>
<dbReference type="Gene3D" id="3.30.470.20">
    <property type="entry name" value="ATP-grasp fold, B domain"/>
    <property type="match status" value="2"/>
</dbReference>
<dbReference type="Pfam" id="PF00391">
    <property type="entry name" value="PEP-utilizers"/>
    <property type="match status" value="1"/>
</dbReference>
<keyword evidence="4" id="KW-1185">Reference proteome</keyword>
<dbReference type="GO" id="GO:0016301">
    <property type="term" value="F:kinase activity"/>
    <property type="evidence" value="ECO:0007669"/>
    <property type="project" value="InterPro"/>
</dbReference>
<dbReference type="Proteomes" id="UP001315686">
    <property type="component" value="Unassembled WGS sequence"/>
</dbReference>
<dbReference type="Pfam" id="PF01326">
    <property type="entry name" value="PPDK_N"/>
    <property type="match status" value="2"/>
</dbReference>
<evidence type="ECO:0000259" key="2">
    <source>
        <dbReference type="Pfam" id="PF01326"/>
    </source>
</evidence>
<dbReference type="PANTHER" id="PTHR43615">
    <property type="entry name" value="PHOSPHOENOLPYRUVATE SYNTHASE-RELATED"/>
    <property type="match status" value="1"/>
</dbReference>
<gene>
    <name evidence="3" type="ORF">IV417_00890</name>
</gene>
<dbReference type="GO" id="GO:0005524">
    <property type="term" value="F:ATP binding"/>
    <property type="evidence" value="ECO:0007669"/>
    <property type="project" value="InterPro"/>
</dbReference>
<dbReference type="InterPro" id="IPR002192">
    <property type="entry name" value="PPDK_AMP/ATP-bd"/>
</dbReference>
<accession>A0AAP2CK50</accession>
<proteinExistence type="predicted"/>
<evidence type="ECO:0000313" key="4">
    <source>
        <dbReference type="Proteomes" id="UP001315686"/>
    </source>
</evidence>
<organism evidence="3 4">
    <name type="scientific">Harenicola maris</name>
    <dbReference type="NCBI Taxonomy" id="2841044"/>
    <lineage>
        <taxon>Bacteria</taxon>
        <taxon>Pseudomonadati</taxon>
        <taxon>Pseudomonadota</taxon>
        <taxon>Alphaproteobacteria</taxon>
        <taxon>Rhodobacterales</taxon>
        <taxon>Paracoccaceae</taxon>
        <taxon>Harenicola</taxon>
    </lineage>
</organism>
<comment type="caution">
    <text evidence="3">The sequence shown here is derived from an EMBL/GenBank/DDBJ whole genome shotgun (WGS) entry which is preliminary data.</text>
</comment>
<dbReference type="SUPFAM" id="SSF56059">
    <property type="entry name" value="Glutathione synthetase ATP-binding domain-like"/>
    <property type="match status" value="1"/>
</dbReference>
<feature type="domain" description="Pyruvate phosphate dikinase AMP/ATP-binding" evidence="2">
    <location>
        <begin position="204"/>
        <end position="258"/>
    </location>
</feature>
<sequence>MSQNILPADKATDPATAGGKAASLARLQQEGFDVPAFFVLLPQAVAEAQDDKQARRRLNREVKQAAAEIGPGPYAVRSSGRAEDGVEHSHAGQFLTELNVTAPRVLTAAETVYASGFTGPVETYRALKSSGGAEAPAIVIQQMIPARAAGVAFSADPVSGARESAVISATTGLGDKLVDGTVDGEDWTITADGTAAITPDAPEAITEAEALQIATLARRAEETFGSPQDIEWAITGTGEDARLILLQSRPITTQLRAPARPDPALTVFDNSNIVESYPGLVSPLTYSFASYSYNRVYRAFVALLGVQEAQIAANGAVFENLLARVDGRVYYNLGNWYRALAMLPGFAMNRAHMETMMGVDTPLPEELTASIGPPPPTNRRAKWAEYARMLRVGFGLLRQALRLRRTKAGFMTRLQDALTQGPDLSTANLTELAATYRRIEGELLDQWDAPLVNDFLCMMGFGASRKLLVKWAGEAGAEFHNDLMIGQGDIVSAEPAQRIAALAALVREADLADALQSGGLPAMEGHPEIAAAFDAYLEKFGDRCTEELKLESIPLTEDPSQLTAAILAGARRPPSEKDAHPAPNWRALLRNPLKRAVAKPICHWARNRVRDRENLRFERTRIFGQARRVFLAMGRELAALGHINTPRDVLNLTVGELLAAAEGGGLTHSLRALIALRAEEMAHAATRPDPDERLELRGAPLIRPSAQTTKPEDAGQSTDILRIATGCSAGQCTAKARVIRDPRSESLTPGDILVARNTDPGWIAVFANASAIVVERGSLLSHSAIVARELGIPCVVGLKGATDWIPDGAQIAVDGAAGTVEILP</sequence>
<dbReference type="RefSeq" id="WP_327792147.1">
    <property type="nucleotide sequence ID" value="NZ_JADQAZ010000001.1"/>
</dbReference>
<dbReference type="InterPro" id="IPR036637">
    <property type="entry name" value="Phosphohistidine_dom_sf"/>
</dbReference>
<dbReference type="InterPro" id="IPR051549">
    <property type="entry name" value="PEP_Utilizing_Enz"/>
</dbReference>
<dbReference type="InterPro" id="IPR013815">
    <property type="entry name" value="ATP_grasp_subdomain_1"/>
</dbReference>
<dbReference type="InterPro" id="IPR008279">
    <property type="entry name" value="PEP-util_enz_mobile_dom"/>
</dbReference>
<dbReference type="SUPFAM" id="SSF52009">
    <property type="entry name" value="Phosphohistidine domain"/>
    <property type="match status" value="1"/>
</dbReference>
<dbReference type="Gene3D" id="3.30.1490.20">
    <property type="entry name" value="ATP-grasp fold, A domain"/>
    <property type="match status" value="1"/>
</dbReference>
<dbReference type="PANTHER" id="PTHR43615:SF1">
    <property type="entry name" value="PPDK_N DOMAIN-CONTAINING PROTEIN"/>
    <property type="match status" value="1"/>
</dbReference>
<feature type="domain" description="PEP-utilising enzyme mobile" evidence="1">
    <location>
        <begin position="748"/>
        <end position="818"/>
    </location>
</feature>
<dbReference type="Gene3D" id="3.50.30.10">
    <property type="entry name" value="Phosphohistidine domain"/>
    <property type="match status" value="1"/>
</dbReference>
<reference evidence="3 4" key="1">
    <citation type="journal article" date="2021" name="Arch. Microbiol.">
        <title>Harenicola maris gen. nov., sp. nov. isolated from the Sea of Japan shallow sediments.</title>
        <authorList>
            <person name="Romanenko L.A."/>
            <person name="Kurilenko V.V."/>
            <person name="Chernysheva N.Y."/>
            <person name="Tekutyeva L.A."/>
            <person name="Velansky P.V."/>
            <person name="Svetashev V.I."/>
            <person name="Isaeva M.P."/>
        </authorList>
    </citation>
    <scope>NUCLEOTIDE SEQUENCE [LARGE SCALE GENOMIC DNA]</scope>
    <source>
        <strain evidence="3 4">KMM 3653</strain>
    </source>
</reference>
<name>A0AAP2CK50_9RHOB</name>
<protein>
    <submittedName>
        <fullName evidence="3">Phosphoenolpyruvate synthase</fullName>
    </submittedName>
</protein>
<feature type="domain" description="Pyruvate phosphate dikinase AMP/ATP-binding" evidence="2">
    <location>
        <begin position="57"/>
        <end position="195"/>
    </location>
</feature>
<dbReference type="EMBL" id="JADQAZ010000001">
    <property type="protein sequence ID" value="MBT0955927.1"/>
    <property type="molecule type" value="Genomic_DNA"/>
</dbReference>
<dbReference type="AlphaFoldDB" id="A0AAP2CK50"/>
<evidence type="ECO:0000313" key="3">
    <source>
        <dbReference type="EMBL" id="MBT0955927.1"/>
    </source>
</evidence>